<accession>A0ABX5XQY9</accession>
<dbReference type="EC" id="6.3.1.20" evidence="2"/>
<dbReference type="PANTHER" id="PTHR43679:SF2">
    <property type="entry name" value="OCTANOYL-[GCVH]:PROTEIN N-OCTANOYLTRANSFERASE"/>
    <property type="match status" value="1"/>
</dbReference>
<dbReference type="EMBL" id="CP036432">
    <property type="protein sequence ID" value="QDV84319.1"/>
    <property type="molecule type" value="Genomic_DNA"/>
</dbReference>
<dbReference type="Gene3D" id="3.30.930.10">
    <property type="entry name" value="Bira Bifunctional Protein, Domain 2"/>
    <property type="match status" value="1"/>
</dbReference>
<organism evidence="2 3">
    <name type="scientific">Stieleria magnilauensis</name>
    <dbReference type="NCBI Taxonomy" id="2527963"/>
    <lineage>
        <taxon>Bacteria</taxon>
        <taxon>Pseudomonadati</taxon>
        <taxon>Planctomycetota</taxon>
        <taxon>Planctomycetia</taxon>
        <taxon>Pirellulales</taxon>
        <taxon>Pirellulaceae</taxon>
        <taxon>Stieleria</taxon>
    </lineage>
</organism>
<dbReference type="CDD" id="cd16443">
    <property type="entry name" value="LplA"/>
    <property type="match status" value="1"/>
</dbReference>
<dbReference type="GO" id="GO:0016979">
    <property type="term" value="F:lipoate-protein ligase activity"/>
    <property type="evidence" value="ECO:0007669"/>
    <property type="project" value="UniProtKB-EC"/>
</dbReference>
<dbReference type="Pfam" id="PF21948">
    <property type="entry name" value="LplA-B_cat"/>
    <property type="match status" value="1"/>
</dbReference>
<dbReference type="PANTHER" id="PTHR43679">
    <property type="entry name" value="OCTANOYLTRANSFERASE LIPM-RELATED"/>
    <property type="match status" value="1"/>
</dbReference>
<dbReference type="InterPro" id="IPR004143">
    <property type="entry name" value="BPL_LPL_catalytic"/>
</dbReference>
<sequence length="242" mass="27144">MRGTVLDPAMLLALDEAFLLGAESGVIGPSFRTWEFPSPTVVLGRSSKVDRETDREHCDRHGIGIYRRCSGGASIVGGPGCLMYSVVLSLEHSPHLAKIDEAHTFVMQRVLAAAQRQLPEIRLQGICDLTWRNRKFSGNALRVTRSHVLYHGTVLYAADLENVAQCLDFAPRQPDYRDGRDHQSFLTNVPLDPAMLADDLAAQFDFAERFEPLPDQIPDPILARAAELVSKRYSCEDWRFRH</sequence>
<dbReference type="InterPro" id="IPR050664">
    <property type="entry name" value="Octanoyltrans_LipM/LipL"/>
</dbReference>
<protein>
    <submittedName>
        <fullName evidence="2">Lipoate-protein ligase LplJ</fullName>
        <ecNumber evidence="2">6.3.1.20</ecNumber>
    </submittedName>
</protein>
<evidence type="ECO:0000259" key="1">
    <source>
        <dbReference type="PROSITE" id="PS51733"/>
    </source>
</evidence>
<keyword evidence="2" id="KW-0436">Ligase</keyword>
<evidence type="ECO:0000313" key="2">
    <source>
        <dbReference type="EMBL" id="QDV84319.1"/>
    </source>
</evidence>
<dbReference type="InterPro" id="IPR045864">
    <property type="entry name" value="aa-tRNA-synth_II/BPL/LPL"/>
</dbReference>
<proteinExistence type="predicted"/>
<feature type="domain" description="BPL/LPL catalytic" evidence="1">
    <location>
        <begin position="25"/>
        <end position="212"/>
    </location>
</feature>
<dbReference type="PROSITE" id="PS51733">
    <property type="entry name" value="BPL_LPL_CATALYTIC"/>
    <property type="match status" value="1"/>
</dbReference>
<reference evidence="2 3" key="1">
    <citation type="submission" date="2019-02" db="EMBL/GenBank/DDBJ databases">
        <title>Deep-cultivation of Planctomycetes and their phenomic and genomic characterization uncovers novel biology.</title>
        <authorList>
            <person name="Wiegand S."/>
            <person name="Jogler M."/>
            <person name="Boedeker C."/>
            <person name="Pinto D."/>
            <person name="Vollmers J."/>
            <person name="Rivas-Marin E."/>
            <person name="Kohn T."/>
            <person name="Peeters S.H."/>
            <person name="Heuer A."/>
            <person name="Rast P."/>
            <person name="Oberbeckmann S."/>
            <person name="Bunk B."/>
            <person name="Jeske O."/>
            <person name="Meyerdierks A."/>
            <person name="Storesund J.E."/>
            <person name="Kallscheuer N."/>
            <person name="Luecker S."/>
            <person name="Lage O.M."/>
            <person name="Pohl T."/>
            <person name="Merkel B.J."/>
            <person name="Hornburger P."/>
            <person name="Mueller R.-W."/>
            <person name="Bruemmer F."/>
            <person name="Labrenz M."/>
            <person name="Spormann A.M."/>
            <person name="Op den Camp H."/>
            <person name="Overmann J."/>
            <person name="Amann R."/>
            <person name="Jetten M.S.M."/>
            <person name="Mascher T."/>
            <person name="Medema M.H."/>
            <person name="Devos D.P."/>
            <person name="Kaster A.-K."/>
            <person name="Ovreas L."/>
            <person name="Rohde M."/>
            <person name="Galperin M.Y."/>
            <person name="Jogler C."/>
        </authorList>
    </citation>
    <scope>NUCLEOTIDE SEQUENCE [LARGE SCALE GENOMIC DNA]</scope>
    <source>
        <strain evidence="2 3">TBK1r</strain>
    </source>
</reference>
<dbReference type="SUPFAM" id="SSF55681">
    <property type="entry name" value="Class II aaRS and biotin synthetases"/>
    <property type="match status" value="1"/>
</dbReference>
<name>A0ABX5XQY9_9BACT</name>
<keyword evidence="3" id="KW-1185">Reference proteome</keyword>
<evidence type="ECO:0000313" key="3">
    <source>
        <dbReference type="Proteomes" id="UP000318081"/>
    </source>
</evidence>
<dbReference type="Proteomes" id="UP000318081">
    <property type="component" value="Chromosome"/>
</dbReference>
<gene>
    <name evidence="2" type="primary">lplJ</name>
    <name evidence="2" type="ORF">TBK1r_32640</name>
</gene>